<feature type="transmembrane region" description="Helical" evidence="7">
    <location>
        <begin position="55"/>
        <end position="78"/>
    </location>
</feature>
<dbReference type="InterPro" id="IPR030384">
    <property type="entry name" value="MeTrfase_SMT"/>
</dbReference>
<evidence type="ECO:0000259" key="8">
    <source>
        <dbReference type="PROSITE" id="PS51685"/>
    </source>
</evidence>
<sequence length="539" mass="58755">MLSAEGLKLYFEQHEQGVATATGVAAGLFATGLLLHSKAVGAMFIPGRGSLGSQLFNWVASTVFFLVAVRVAAVHQQVQAGADVAHDTHAVLVGFAALGLLLADFCVSAIRAESKSVVISTSAASVVFFAALVGVLRIESSALTQGVIVAAIAVFATAIFTTAKDVANTSTTRDGSDFQTTLLGSTRLLSNPDSVLSRDGVNSRFEDYDKLFAGARKEAGAISTEESIKHRQSEYKLMVDSFYDLVTDFYEYGWGQSFHFANRFRDETFRESIRRVEYFLSGKLGLSKGKYALDMGCGIGGPMRNIARFSGAKIKGITINEYQVRVANRNNKQNGLEDQCHVVQGNFMEMPFEDSTFDGVYAIESVCHAPDKKACFTEAARVLKPGGLFVGLDWAVLNNYDPNNMQHVELKEGIEVGNGLPTLETPAQIAKALEDAGLEVLDHHSLQDNHRDPNEIPWYDTLEGKYLTLAGFRMTWLGRQCTHLLVSTLEFLKIAPKGTVKVSLMLNKTADDIVAAGKLDIFTPSYFFMARKPIKPIKA</sequence>
<evidence type="ECO:0000256" key="2">
    <source>
        <dbReference type="ARBA" id="ARBA00022679"/>
    </source>
</evidence>
<proteinExistence type="inferred from homology"/>
<reference evidence="9 10" key="1">
    <citation type="journal article" date="2014" name="Genome Biol. Evol.">
        <title>The secreted proteins of Achlya hypogyna and Thraustotheca clavata identify the ancestral oomycete secretome and reveal gene acquisitions by horizontal gene transfer.</title>
        <authorList>
            <person name="Misner I."/>
            <person name="Blouin N."/>
            <person name="Leonard G."/>
            <person name="Richards T.A."/>
            <person name="Lane C.E."/>
        </authorList>
    </citation>
    <scope>NUCLEOTIDE SEQUENCE [LARGE SCALE GENOMIC DNA]</scope>
    <source>
        <strain evidence="9 10">ATCC 48635</strain>
    </source>
</reference>
<dbReference type="Pfam" id="PF08241">
    <property type="entry name" value="Methyltransf_11"/>
    <property type="match status" value="1"/>
</dbReference>
<dbReference type="GO" id="GO:0005783">
    <property type="term" value="C:endoplasmic reticulum"/>
    <property type="evidence" value="ECO:0007669"/>
    <property type="project" value="TreeGrafter"/>
</dbReference>
<protein>
    <recommendedName>
        <fullName evidence="6">Methyltransferase</fullName>
        <ecNumber evidence="6">2.1.1.-</ecNumber>
    </recommendedName>
</protein>
<gene>
    <name evidence="9" type="ORF">ACHHYP_00195</name>
</gene>
<dbReference type="STRING" id="1202772.A0A1V9ZB68"/>
<dbReference type="GO" id="GO:0003838">
    <property type="term" value="F:sterol 24-C-methyltransferase activity"/>
    <property type="evidence" value="ECO:0007669"/>
    <property type="project" value="TreeGrafter"/>
</dbReference>
<keyword evidence="2 5" id="KW-0808">Transferase</keyword>
<keyword evidence="1 5" id="KW-0489">Methyltransferase</keyword>
<dbReference type="PANTHER" id="PTHR44068:SF1">
    <property type="entry name" value="HYPOTHETICAL LOC100005854"/>
    <property type="match status" value="1"/>
</dbReference>
<evidence type="ECO:0000256" key="1">
    <source>
        <dbReference type="ARBA" id="ARBA00022603"/>
    </source>
</evidence>
<keyword evidence="3 5" id="KW-0949">S-adenosyl-L-methionine</keyword>
<evidence type="ECO:0000313" key="10">
    <source>
        <dbReference type="Proteomes" id="UP000243579"/>
    </source>
</evidence>
<accession>A0A1V9ZB68</accession>
<dbReference type="EC" id="2.1.1.-" evidence="6"/>
<feature type="domain" description="SAM-dependent methyltransferase Erg6/SMT-type" evidence="8">
    <location>
        <begin position="242"/>
        <end position="533"/>
    </location>
</feature>
<dbReference type="InterPro" id="IPR013216">
    <property type="entry name" value="Methyltransf_11"/>
</dbReference>
<feature type="transmembrane region" description="Helical" evidence="7">
    <location>
        <begin position="117"/>
        <end position="136"/>
    </location>
</feature>
<dbReference type="OrthoDB" id="540004at2759"/>
<dbReference type="InterPro" id="IPR029063">
    <property type="entry name" value="SAM-dependent_MTases_sf"/>
</dbReference>
<evidence type="ECO:0000256" key="5">
    <source>
        <dbReference type="PROSITE-ProRule" id="PRU01022"/>
    </source>
</evidence>
<dbReference type="PANTHER" id="PTHR44068">
    <property type="entry name" value="ZGC:194242"/>
    <property type="match status" value="1"/>
</dbReference>
<dbReference type="PROSITE" id="PS51685">
    <property type="entry name" value="SAM_MT_ERG6_SMT"/>
    <property type="match status" value="1"/>
</dbReference>
<dbReference type="Pfam" id="PF08498">
    <property type="entry name" value="Sterol_MT_C"/>
    <property type="match status" value="1"/>
</dbReference>
<comment type="caution">
    <text evidence="9">The sequence shown here is derived from an EMBL/GenBank/DDBJ whole genome shotgun (WGS) entry which is preliminary data.</text>
</comment>
<dbReference type="InterPro" id="IPR013705">
    <property type="entry name" value="Sterol_MeTrfase_C"/>
</dbReference>
<dbReference type="GO" id="GO:0016126">
    <property type="term" value="P:sterol biosynthetic process"/>
    <property type="evidence" value="ECO:0007669"/>
    <property type="project" value="TreeGrafter"/>
</dbReference>
<feature type="transmembrane region" description="Helical" evidence="7">
    <location>
        <begin position="142"/>
        <end position="163"/>
    </location>
</feature>
<dbReference type="CDD" id="cd02440">
    <property type="entry name" value="AdoMet_MTases"/>
    <property type="match status" value="1"/>
</dbReference>
<comment type="similarity">
    <text evidence="4 5 6">Belongs to the class I-like SAM-binding methyltransferase superfamily. Erg6/SMT family.</text>
</comment>
<keyword evidence="7" id="KW-0812">Transmembrane</keyword>
<dbReference type="Proteomes" id="UP000243579">
    <property type="component" value="Unassembled WGS sequence"/>
</dbReference>
<keyword evidence="7" id="KW-1133">Transmembrane helix</keyword>
<dbReference type="EMBL" id="JNBR01000332">
    <property type="protein sequence ID" value="OQR95234.1"/>
    <property type="molecule type" value="Genomic_DNA"/>
</dbReference>
<evidence type="ECO:0000256" key="6">
    <source>
        <dbReference type="RuleBase" id="RU362025"/>
    </source>
</evidence>
<organism evidence="9 10">
    <name type="scientific">Achlya hypogyna</name>
    <name type="common">Oomycete</name>
    <name type="synonym">Protoachlya hypogyna</name>
    <dbReference type="NCBI Taxonomy" id="1202772"/>
    <lineage>
        <taxon>Eukaryota</taxon>
        <taxon>Sar</taxon>
        <taxon>Stramenopiles</taxon>
        <taxon>Oomycota</taxon>
        <taxon>Saprolegniomycetes</taxon>
        <taxon>Saprolegniales</taxon>
        <taxon>Achlyaceae</taxon>
        <taxon>Achlya</taxon>
    </lineage>
</organism>
<dbReference type="GO" id="GO:0032259">
    <property type="term" value="P:methylation"/>
    <property type="evidence" value="ECO:0007669"/>
    <property type="project" value="UniProtKB-KW"/>
</dbReference>
<dbReference type="SUPFAM" id="SSF53335">
    <property type="entry name" value="S-adenosyl-L-methionine-dependent methyltransferases"/>
    <property type="match status" value="1"/>
</dbReference>
<evidence type="ECO:0000256" key="7">
    <source>
        <dbReference type="SAM" id="Phobius"/>
    </source>
</evidence>
<evidence type="ECO:0000313" key="9">
    <source>
        <dbReference type="EMBL" id="OQR95234.1"/>
    </source>
</evidence>
<dbReference type="InterPro" id="IPR050447">
    <property type="entry name" value="Erg6_SMT_methyltransf"/>
</dbReference>
<evidence type="ECO:0000256" key="4">
    <source>
        <dbReference type="ARBA" id="ARBA00038188"/>
    </source>
</evidence>
<dbReference type="Gene3D" id="3.40.50.150">
    <property type="entry name" value="Vaccinia Virus protein VP39"/>
    <property type="match status" value="1"/>
</dbReference>
<feature type="transmembrane region" description="Helical" evidence="7">
    <location>
        <begin position="17"/>
        <end position="35"/>
    </location>
</feature>
<feature type="transmembrane region" description="Helical" evidence="7">
    <location>
        <begin position="90"/>
        <end position="110"/>
    </location>
</feature>
<evidence type="ECO:0000256" key="3">
    <source>
        <dbReference type="ARBA" id="ARBA00022691"/>
    </source>
</evidence>
<keyword evidence="7" id="KW-0472">Membrane</keyword>
<dbReference type="AlphaFoldDB" id="A0A1V9ZB68"/>
<keyword evidence="10" id="KW-1185">Reference proteome</keyword>
<name>A0A1V9ZB68_ACHHY</name>